<dbReference type="OrthoDB" id="9797134at2"/>
<dbReference type="GO" id="GO:0003677">
    <property type="term" value="F:DNA binding"/>
    <property type="evidence" value="ECO:0007669"/>
    <property type="project" value="UniProtKB-KW"/>
</dbReference>
<dbReference type="eggNOG" id="COG1595">
    <property type="taxonomic scope" value="Bacteria"/>
</dbReference>
<comment type="similarity">
    <text evidence="1">Belongs to the sigma-70 factor family. ECF subfamily.</text>
</comment>
<dbReference type="RefSeq" id="WP_006974155.1">
    <property type="nucleotide sequence ID" value="NZ_ABCS01000060.1"/>
</dbReference>
<dbReference type="PANTHER" id="PTHR43133:SF8">
    <property type="entry name" value="RNA POLYMERASE SIGMA FACTOR HI_1459-RELATED"/>
    <property type="match status" value="1"/>
</dbReference>
<dbReference type="NCBIfam" id="TIGR02937">
    <property type="entry name" value="sigma70-ECF"/>
    <property type="match status" value="1"/>
</dbReference>
<keyword evidence="9" id="KW-1185">Reference proteome</keyword>
<accession>A6GBR4</accession>
<evidence type="ECO:0000256" key="5">
    <source>
        <dbReference type="ARBA" id="ARBA00023163"/>
    </source>
</evidence>
<evidence type="ECO:0000313" key="9">
    <source>
        <dbReference type="Proteomes" id="UP000005801"/>
    </source>
</evidence>
<evidence type="ECO:0000256" key="1">
    <source>
        <dbReference type="ARBA" id="ARBA00010641"/>
    </source>
</evidence>
<dbReference type="InterPro" id="IPR007627">
    <property type="entry name" value="RNA_pol_sigma70_r2"/>
</dbReference>
<dbReference type="STRING" id="391625.PPSIR1_38174"/>
<dbReference type="Pfam" id="PF08281">
    <property type="entry name" value="Sigma70_r4_2"/>
    <property type="match status" value="1"/>
</dbReference>
<organism evidence="8 9">
    <name type="scientific">Plesiocystis pacifica SIR-1</name>
    <dbReference type="NCBI Taxonomy" id="391625"/>
    <lineage>
        <taxon>Bacteria</taxon>
        <taxon>Pseudomonadati</taxon>
        <taxon>Myxococcota</taxon>
        <taxon>Polyangia</taxon>
        <taxon>Nannocystales</taxon>
        <taxon>Nannocystaceae</taxon>
        <taxon>Plesiocystis</taxon>
    </lineage>
</organism>
<feature type="domain" description="RNA polymerase sigma-70 region 2" evidence="6">
    <location>
        <begin position="18"/>
        <end position="76"/>
    </location>
</feature>
<feature type="domain" description="RNA polymerase sigma factor 70 region 4 type 2" evidence="7">
    <location>
        <begin position="108"/>
        <end position="156"/>
    </location>
</feature>
<comment type="caution">
    <text evidence="8">The sequence shown here is derived from an EMBL/GenBank/DDBJ whole genome shotgun (WGS) entry which is preliminary data.</text>
</comment>
<dbReference type="Proteomes" id="UP000005801">
    <property type="component" value="Unassembled WGS sequence"/>
</dbReference>
<dbReference type="GO" id="GO:0016987">
    <property type="term" value="F:sigma factor activity"/>
    <property type="evidence" value="ECO:0007669"/>
    <property type="project" value="UniProtKB-KW"/>
</dbReference>
<keyword evidence="4" id="KW-0238">DNA-binding</keyword>
<evidence type="ECO:0000256" key="3">
    <source>
        <dbReference type="ARBA" id="ARBA00023082"/>
    </source>
</evidence>
<dbReference type="InterPro" id="IPR013325">
    <property type="entry name" value="RNA_pol_sigma_r2"/>
</dbReference>
<name>A6GBR4_9BACT</name>
<dbReference type="InterPro" id="IPR013324">
    <property type="entry name" value="RNA_pol_sigma_r3/r4-like"/>
</dbReference>
<dbReference type="EMBL" id="ABCS01000060">
    <property type="protein sequence ID" value="EDM76681.1"/>
    <property type="molecule type" value="Genomic_DNA"/>
</dbReference>
<gene>
    <name evidence="8" type="ORF">PPSIR1_38174</name>
</gene>
<dbReference type="Gene3D" id="1.10.1740.10">
    <property type="match status" value="1"/>
</dbReference>
<dbReference type="Gene3D" id="1.10.10.10">
    <property type="entry name" value="Winged helix-like DNA-binding domain superfamily/Winged helix DNA-binding domain"/>
    <property type="match status" value="1"/>
</dbReference>
<evidence type="ECO:0000256" key="4">
    <source>
        <dbReference type="ARBA" id="ARBA00023125"/>
    </source>
</evidence>
<dbReference type="InterPro" id="IPR036388">
    <property type="entry name" value="WH-like_DNA-bd_sf"/>
</dbReference>
<dbReference type="Pfam" id="PF04542">
    <property type="entry name" value="Sigma70_r2"/>
    <property type="match status" value="1"/>
</dbReference>
<evidence type="ECO:0000259" key="7">
    <source>
        <dbReference type="Pfam" id="PF08281"/>
    </source>
</evidence>
<evidence type="ECO:0000313" key="8">
    <source>
        <dbReference type="EMBL" id="EDM76681.1"/>
    </source>
</evidence>
<sequence>MSTASSIRHIGSSSFRGLQDVLARFVARYIRPDDAHDIVQDTWLAAMNYRGESSRKTYLIAIARRKVAEYFRGRYRRRTLVDMDVAELEVMDITMSFTDIVAERRAARELHEAVRELPPEFRVVVELYLEGKGALEISAELGVNYNTVRSRLSRSRGLLRKRLGAGLVERATGGVHEDG</sequence>
<dbReference type="SUPFAM" id="SSF88659">
    <property type="entry name" value="Sigma3 and sigma4 domains of RNA polymerase sigma factors"/>
    <property type="match status" value="1"/>
</dbReference>
<dbReference type="PANTHER" id="PTHR43133">
    <property type="entry name" value="RNA POLYMERASE ECF-TYPE SIGMA FACTO"/>
    <property type="match status" value="1"/>
</dbReference>
<dbReference type="InterPro" id="IPR039425">
    <property type="entry name" value="RNA_pol_sigma-70-like"/>
</dbReference>
<dbReference type="InterPro" id="IPR014284">
    <property type="entry name" value="RNA_pol_sigma-70_dom"/>
</dbReference>
<dbReference type="AlphaFoldDB" id="A6GBR4"/>
<protein>
    <submittedName>
        <fullName evidence="8">Uncharacterized protein</fullName>
    </submittedName>
</protein>
<evidence type="ECO:0000259" key="6">
    <source>
        <dbReference type="Pfam" id="PF04542"/>
    </source>
</evidence>
<keyword evidence="5" id="KW-0804">Transcription</keyword>
<dbReference type="GO" id="GO:0006352">
    <property type="term" value="P:DNA-templated transcription initiation"/>
    <property type="evidence" value="ECO:0007669"/>
    <property type="project" value="InterPro"/>
</dbReference>
<evidence type="ECO:0000256" key="2">
    <source>
        <dbReference type="ARBA" id="ARBA00023015"/>
    </source>
</evidence>
<reference evidence="8 9" key="1">
    <citation type="submission" date="2007-06" db="EMBL/GenBank/DDBJ databases">
        <authorList>
            <person name="Shimkets L."/>
            <person name="Ferriera S."/>
            <person name="Johnson J."/>
            <person name="Kravitz S."/>
            <person name="Beeson K."/>
            <person name="Sutton G."/>
            <person name="Rogers Y.-H."/>
            <person name="Friedman R."/>
            <person name="Frazier M."/>
            <person name="Venter J.C."/>
        </authorList>
    </citation>
    <scope>NUCLEOTIDE SEQUENCE [LARGE SCALE GENOMIC DNA]</scope>
    <source>
        <strain evidence="8 9">SIR-1</strain>
    </source>
</reference>
<keyword evidence="2" id="KW-0805">Transcription regulation</keyword>
<keyword evidence="3" id="KW-0731">Sigma factor</keyword>
<dbReference type="SUPFAM" id="SSF88946">
    <property type="entry name" value="Sigma2 domain of RNA polymerase sigma factors"/>
    <property type="match status" value="1"/>
</dbReference>
<proteinExistence type="inferred from homology"/>
<dbReference type="InterPro" id="IPR013249">
    <property type="entry name" value="RNA_pol_sigma70_r4_t2"/>
</dbReference>